<feature type="transmembrane region" description="Helical" evidence="6">
    <location>
        <begin position="286"/>
        <end position="310"/>
    </location>
</feature>
<evidence type="ECO:0000256" key="5">
    <source>
        <dbReference type="SAM" id="MobiDB-lite"/>
    </source>
</evidence>
<evidence type="ECO:0000256" key="4">
    <source>
        <dbReference type="ARBA" id="ARBA00023136"/>
    </source>
</evidence>
<feature type="transmembrane region" description="Helical" evidence="6">
    <location>
        <begin position="192"/>
        <end position="216"/>
    </location>
</feature>
<comment type="caution">
    <text evidence="8">The sequence shown here is derived from an EMBL/GenBank/DDBJ whole genome shotgun (WGS) entry which is preliminary data.</text>
</comment>
<feature type="transmembrane region" description="Helical" evidence="6">
    <location>
        <begin position="43"/>
        <end position="64"/>
    </location>
</feature>
<organism evidence="8 9">
    <name type="scientific">Paeniglutamicibacter psychrophenolicus</name>
    <dbReference type="NCBI Taxonomy" id="257454"/>
    <lineage>
        <taxon>Bacteria</taxon>
        <taxon>Bacillati</taxon>
        <taxon>Actinomycetota</taxon>
        <taxon>Actinomycetes</taxon>
        <taxon>Micrococcales</taxon>
        <taxon>Micrococcaceae</taxon>
        <taxon>Paeniglutamicibacter</taxon>
    </lineage>
</organism>
<evidence type="ECO:0000256" key="3">
    <source>
        <dbReference type="ARBA" id="ARBA00022989"/>
    </source>
</evidence>
<protein>
    <submittedName>
        <fullName evidence="8">ABC-2 type transport system permease protein</fullName>
    </submittedName>
</protein>
<dbReference type="Pfam" id="PF12698">
    <property type="entry name" value="ABC2_membrane_3"/>
    <property type="match status" value="1"/>
</dbReference>
<comment type="subcellular location">
    <subcellularLocation>
        <location evidence="1">Membrane</location>
        <topology evidence="1">Multi-pass membrane protein</topology>
    </subcellularLocation>
</comment>
<evidence type="ECO:0000256" key="1">
    <source>
        <dbReference type="ARBA" id="ARBA00004141"/>
    </source>
</evidence>
<evidence type="ECO:0000313" key="9">
    <source>
        <dbReference type="Proteomes" id="UP000766570"/>
    </source>
</evidence>
<feature type="transmembrane region" description="Helical" evidence="6">
    <location>
        <begin position="322"/>
        <end position="346"/>
    </location>
</feature>
<proteinExistence type="predicted"/>
<dbReference type="Proteomes" id="UP000766570">
    <property type="component" value="Unassembled WGS sequence"/>
</dbReference>
<dbReference type="InterPro" id="IPR013525">
    <property type="entry name" value="ABC2_TM"/>
</dbReference>
<keyword evidence="4 6" id="KW-0472">Membrane</keyword>
<feature type="transmembrane region" description="Helical" evidence="6">
    <location>
        <begin position="245"/>
        <end position="266"/>
    </location>
</feature>
<evidence type="ECO:0000256" key="6">
    <source>
        <dbReference type="SAM" id="Phobius"/>
    </source>
</evidence>
<feature type="domain" description="ABC-2 type transporter transmembrane" evidence="7">
    <location>
        <begin position="42"/>
        <end position="384"/>
    </location>
</feature>
<feature type="transmembrane region" description="Helical" evidence="6">
    <location>
        <begin position="366"/>
        <end position="386"/>
    </location>
</feature>
<keyword evidence="2 6" id="KW-0812">Transmembrane</keyword>
<accession>A0ABS4WBN2</accession>
<dbReference type="PANTHER" id="PTHR43471">
    <property type="entry name" value="ABC TRANSPORTER PERMEASE"/>
    <property type="match status" value="1"/>
</dbReference>
<keyword evidence="9" id="KW-1185">Reference proteome</keyword>
<gene>
    <name evidence="8" type="ORF">JOF46_001363</name>
</gene>
<feature type="compositionally biased region" description="Basic and acidic residues" evidence="5">
    <location>
        <begin position="1"/>
        <end position="10"/>
    </location>
</feature>
<dbReference type="RefSeq" id="WP_209906633.1">
    <property type="nucleotide sequence ID" value="NZ_BAAAMI010000005.1"/>
</dbReference>
<reference evidence="8 9" key="1">
    <citation type="submission" date="2021-03" db="EMBL/GenBank/DDBJ databases">
        <title>Sequencing the genomes of 1000 actinobacteria strains.</title>
        <authorList>
            <person name="Klenk H.-P."/>
        </authorList>
    </citation>
    <scope>NUCLEOTIDE SEQUENCE [LARGE SCALE GENOMIC DNA]</scope>
    <source>
        <strain evidence="8 9">DSM 15454</strain>
    </source>
</reference>
<dbReference type="EMBL" id="JAGIOE010000001">
    <property type="protein sequence ID" value="MBP2373451.1"/>
    <property type="molecule type" value="Genomic_DNA"/>
</dbReference>
<evidence type="ECO:0000313" key="8">
    <source>
        <dbReference type="EMBL" id="MBP2373451.1"/>
    </source>
</evidence>
<name>A0ABS4WBN2_9MICC</name>
<keyword evidence="3 6" id="KW-1133">Transmembrane helix</keyword>
<feature type="region of interest" description="Disordered" evidence="5">
    <location>
        <begin position="1"/>
        <end position="22"/>
    </location>
</feature>
<sequence>MSITDHRTRPTDAPNRSAASGQPSAPWLIVTLREVTVKIRDKSFIITTLITLALIVGSVVFAGIMGDKTTTATIAFAENGRTAALVASANELALANDQKVELISHPVPSGTAALDALRAKDADLVLAPTPDGYSLTALKEVPGPVQSLLGEAASAQALEFNAGKLGVSPESLTAGSIVSPVLLDGDSERNSMAMVMGFIFSFLFYMSAMIFGMPIANSVVEEKQNRVVEILATAIPIRQLLAGKILGNMVLAMGQLCLFTGIGLLALNMMPTQVPFISVVFATAGWFLAFFVAGFLILAAVWAALGAMASRTEDLQQSTGPVIMVLVAVLFTGIYAKGTLLVIASYVPVISSVAMPIRLLSSDVPLWEPFASLAVAVAAAWAMVLFGEKIYRRAIMQTGSSLSWRKALKLED</sequence>
<evidence type="ECO:0000256" key="2">
    <source>
        <dbReference type="ARBA" id="ARBA00022692"/>
    </source>
</evidence>
<evidence type="ECO:0000259" key="7">
    <source>
        <dbReference type="Pfam" id="PF12698"/>
    </source>
</evidence>